<feature type="domain" description="N-acetyltransferase ESCO acetyl-transferase" evidence="12">
    <location>
        <begin position="260"/>
        <end position="327"/>
    </location>
</feature>
<evidence type="ECO:0000259" key="12">
    <source>
        <dbReference type="Pfam" id="PF13880"/>
    </source>
</evidence>
<evidence type="ECO:0000313" key="13">
    <source>
        <dbReference type="EMBL" id="CAK7935186.1"/>
    </source>
</evidence>
<dbReference type="GO" id="GO:0007064">
    <property type="term" value="P:mitotic sister chromatid cohesion"/>
    <property type="evidence" value="ECO:0007669"/>
    <property type="project" value="TreeGrafter"/>
</dbReference>
<comment type="subcellular location">
    <subcellularLocation>
        <location evidence="1">Nucleus</location>
    </subcellularLocation>
</comment>
<dbReference type="PANTHER" id="PTHR45884">
    <property type="entry name" value="N-ACETYLTRANSFERASE ECO"/>
    <property type="match status" value="1"/>
</dbReference>
<name>A0AAV1ULK2_9STRA</name>
<evidence type="ECO:0000256" key="3">
    <source>
        <dbReference type="ARBA" id="ARBA00022679"/>
    </source>
</evidence>
<dbReference type="GO" id="GO:0000785">
    <property type="term" value="C:chromatin"/>
    <property type="evidence" value="ECO:0007669"/>
    <property type="project" value="TreeGrafter"/>
</dbReference>
<evidence type="ECO:0000256" key="9">
    <source>
        <dbReference type="ARBA" id="ARBA00023315"/>
    </source>
</evidence>
<evidence type="ECO:0000256" key="7">
    <source>
        <dbReference type="ARBA" id="ARBA00023242"/>
    </source>
</evidence>
<dbReference type="Pfam" id="PF13878">
    <property type="entry name" value="zf-C2H2_3"/>
    <property type="match status" value="1"/>
</dbReference>
<feature type="region of interest" description="Disordered" evidence="10">
    <location>
        <begin position="53"/>
        <end position="80"/>
    </location>
</feature>
<keyword evidence="5" id="KW-0863">Zinc-finger</keyword>
<evidence type="ECO:0000256" key="4">
    <source>
        <dbReference type="ARBA" id="ARBA00022723"/>
    </source>
</evidence>
<keyword evidence="3" id="KW-0808">Transferase</keyword>
<dbReference type="AlphaFoldDB" id="A0AAV1ULK2"/>
<dbReference type="Proteomes" id="UP001162060">
    <property type="component" value="Unassembled WGS sequence"/>
</dbReference>
<evidence type="ECO:0000256" key="5">
    <source>
        <dbReference type="ARBA" id="ARBA00022771"/>
    </source>
</evidence>
<keyword evidence="6" id="KW-0862">Zinc</keyword>
<evidence type="ECO:0000256" key="10">
    <source>
        <dbReference type="SAM" id="MobiDB-lite"/>
    </source>
</evidence>
<proteinExistence type="inferred from homology"/>
<dbReference type="GO" id="GO:0005634">
    <property type="term" value="C:nucleus"/>
    <property type="evidence" value="ECO:0007669"/>
    <property type="project" value="UniProtKB-SubCell"/>
</dbReference>
<evidence type="ECO:0000256" key="8">
    <source>
        <dbReference type="ARBA" id="ARBA00023306"/>
    </source>
</evidence>
<evidence type="ECO:0000256" key="2">
    <source>
        <dbReference type="ARBA" id="ARBA00005816"/>
    </source>
</evidence>
<dbReference type="InterPro" id="IPR028009">
    <property type="entry name" value="ESCO_Acetyltransf_dom"/>
</dbReference>
<evidence type="ECO:0000256" key="1">
    <source>
        <dbReference type="ARBA" id="ARBA00004123"/>
    </source>
</evidence>
<dbReference type="Pfam" id="PF13880">
    <property type="entry name" value="Acetyltransf_13"/>
    <property type="match status" value="1"/>
</dbReference>
<accession>A0AAV1ULK2</accession>
<evidence type="ECO:0000256" key="6">
    <source>
        <dbReference type="ARBA" id="ARBA00022833"/>
    </source>
</evidence>
<keyword evidence="8" id="KW-0131">Cell cycle</keyword>
<gene>
    <name evidence="13" type="ORF">PM001_LOCUS20336</name>
</gene>
<evidence type="ECO:0008006" key="15">
    <source>
        <dbReference type="Google" id="ProtNLM"/>
    </source>
</evidence>
<feature type="domain" description="N-acetyltransferase ESCO zinc-finger" evidence="11">
    <location>
        <begin position="100"/>
        <end position="140"/>
    </location>
</feature>
<keyword evidence="9" id="KW-0012">Acyltransferase</keyword>
<reference evidence="13" key="1">
    <citation type="submission" date="2024-01" db="EMBL/GenBank/DDBJ databases">
        <authorList>
            <person name="Webb A."/>
        </authorList>
    </citation>
    <scope>NUCLEOTIDE SEQUENCE</scope>
    <source>
        <strain evidence="13">Pm1</strain>
    </source>
</reference>
<protein>
    <recommendedName>
        <fullName evidence="15">N-acetyltransferase domain-containing protein</fullName>
    </recommendedName>
</protein>
<comment type="similarity">
    <text evidence="2">Belongs to the acetyltransferase family. ECO subfamily.</text>
</comment>
<keyword evidence="7" id="KW-0539">Nucleus</keyword>
<dbReference type="GO" id="GO:0008270">
    <property type="term" value="F:zinc ion binding"/>
    <property type="evidence" value="ECO:0007669"/>
    <property type="project" value="UniProtKB-KW"/>
</dbReference>
<dbReference type="InterPro" id="IPR028005">
    <property type="entry name" value="AcTrfase_ESCO_Znf_dom"/>
</dbReference>
<dbReference type="GO" id="GO:0061733">
    <property type="term" value="F:protein-lysine-acetyltransferase activity"/>
    <property type="evidence" value="ECO:0007669"/>
    <property type="project" value="TreeGrafter"/>
</dbReference>
<evidence type="ECO:0000259" key="11">
    <source>
        <dbReference type="Pfam" id="PF13878"/>
    </source>
</evidence>
<dbReference type="EMBL" id="CAKLBY020000221">
    <property type="protein sequence ID" value="CAK7935186.1"/>
    <property type="molecule type" value="Genomic_DNA"/>
</dbReference>
<sequence length="327" mass="36678">MARVDDTVLKCRKSYSSSSASTSMRKRKHSNTSACHVDKAVKKLRSSPMSLWLTSNGPSRKVAHHLTTSTTSTPEPRAAPSFRHRVSNLSSGNVHPLVTQSYIDVGQRSFGKHVVCPTCELLYTVGEEEDEKEHRKFCKRSKRGLTFSKWKTERVLKSFPDTDARIVEIRRDDASAHVKKLLEIKAVLDDALGVTDKEVFLQRSHFIYIQDHQVVGCVNTECITKAFTLEPGTSTVTNANNEESCIAESGAVTASTIPHTALVGVCQLWVHPLFRRKCIATRMVDVVREKSIYGMHVAKHLIAFAQPTRNGLQFAKKYVEPCEMLMY</sequence>
<keyword evidence="4" id="KW-0479">Metal-binding</keyword>
<evidence type="ECO:0000313" key="14">
    <source>
        <dbReference type="Proteomes" id="UP001162060"/>
    </source>
</evidence>
<comment type="caution">
    <text evidence="13">The sequence shown here is derived from an EMBL/GenBank/DDBJ whole genome shotgun (WGS) entry which is preliminary data.</text>
</comment>
<feature type="region of interest" description="Disordered" evidence="10">
    <location>
        <begin position="15"/>
        <end position="35"/>
    </location>
</feature>
<dbReference type="PANTHER" id="PTHR45884:SF2">
    <property type="entry name" value="N-ACETYLTRANSFERASE ECO"/>
    <property type="match status" value="1"/>
</dbReference>
<organism evidence="13 14">
    <name type="scientific">Peronospora matthiolae</name>
    <dbReference type="NCBI Taxonomy" id="2874970"/>
    <lineage>
        <taxon>Eukaryota</taxon>
        <taxon>Sar</taxon>
        <taxon>Stramenopiles</taxon>
        <taxon>Oomycota</taxon>
        <taxon>Peronosporomycetes</taxon>
        <taxon>Peronosporales</taxon>
        <taxon>Peronosporaceae</taxon>
        <taxon>Peronospora</taxon>
    </lineage>
</organism>